<dbReference type="EMBL" id="JAMXLR010000033">
    <property type="protein sequence ID" value="MCO6044100.1"/>
    <property type="molecule type" value="Genomic_DNA"/>
</dbReference>
<dbReference type="InterPro" id="IPR027417">
    <property type="entry name" value="P-loop_NTPase"/>
</dbReference>
<accession>A0A9X2F891</accession>
<dbReference type="Pfam" id="PF13469">
    <property type="entry name" value="Sulfotransfer_3"/>
    <property type="match status" value="1"/>
</dbReference>
<evidence type="ECO:0000313" key="3">
    <source>
        <dbReference type="EMBL" id="MCO6044100.1"/>
    </source>
</evidence>
<dbReference type="SUPFAM" id="SSF52540">
    <property type="entry name" value="P-loop containing nucleoside triphosphate hydrolases"/>
    <property type="match status" value="1"/>
</dbReference>
<keyword evidence="4" id="KW-1185">Reference proteome</keyword>
<feature type="transmembrane region" description="Helical" evidence="1">
    <location>
        <begin position="51"/>
        <end position="68"/>
    </location>
</feature>
<dbReference type="PANTHER" id="PTHR36451">
    <property type="entry name" value="PAPS-DEPENDENT SULFOTRANSFERASE STF3"/>
    <property type="match status" value="1"/>
</dbReference>
<dbReference type="InterPro" id="IPR003675">
    <property type="entry name" value="Rce1/LyrA-like_dom"/>
</dbReference>
<feature type="transmembrane region" description="Helical" evidence="1">
    <location>
        <begin position="89"/>
        <end position="111"/>
    </location>
</feature>
<comment type="caution">
    <text evidence="3">The sequence shown here is derived from an EMBL/GenBank/DDBJ whole genome shotgun (WGS) entry which is preliminary data.</text>
</comment>
<keyword evidence="1" id="KW-1133">Transmembrane helix</keyword>
<feature type="transmembrane region" description="Helical" evidence="1">
    <location>
        <begin position="315"/>
        <end position="340"/>
    </location>
</feature>
<feature type="transmembrane region" description="Helical" evidence="1">
    <location>
        <begin position="161"/>
        <end position="178"/>
    </location>
</feature>
<feature type="transmembrane region" description="Helical" evidence="1">
    <location>
        <begin position="251"/>
        <end position="271"/>
    </location>
</feature>
<dbReference type="InterPro" id="IPR052736">
    <property type="entry name" value="Stf3_sulfotransferase"/>
</dbReference>
<gene>
    <name evidence="3" type="ORF">NG895_09280</name>
</gene>
<dbReference type="Pfam" id="PF02517">
    <property type="entry name" value="Rce1-like"/>
    <property type="match status" value="1"/>
</dbReference>
<name>A0A9X2F891_9BACT</name>
<protein>
    <submittedName>
        <fullName evidence="3">Sulfotransferase</fullName>
    </submittedName>
</protein>
<organism evidence="3 4">
    <name type="scientific">Aeoliella straminimaris</name>
    <dbReference type="NCBI Taxonomy" id="2954799"/>
    <lineage>
        <taxon>Bacteria</taxon>
        <taxon>Pseudomonadati</taxon>
        <taxon>Planctomycetota</taxon>
        <taxon>Planctomycetia</taxon>
        <taxon>Pirellulales</taxon>
        <taxon>Lacipirellulaceae</taxon>
        <taxon>Aeoliella</taxon>
    </lineage>
</organism>
<dbReference type="PANTHER" id="PTHR36451:SF1">
    <property type="entry name" value="OMEGA-HYDROXY-BETA-DIHYDROMENAQUINONE-9 SULFOTRANSFERASE STF3"/>
    <property type="match status" value="1"/>
</dbReference>
<keyword evidence="1" id="KW-0812">Transmembrane</keyword>
<evidence type="ECO:0000259" key="2">
    <source>
        <dbReference type="Pfam" id="PF02517"/>
    </source>
</evidence>
<dbReference type="Gene3D" id="3.40.50.300">
    <property type="entry name" value="P-loop containing nucleotide triphosphate hydrolases"/>
    <property type="match status" value="1"/>
</dbReference>
<dbReference type="RefSeq" id="WP_252852206.1">
    <property type="nucleotide sequence ID" value="NZ_JAMXLR010000033.1"/>
</dbReference>
<proteinExistence type="predicted"/>
<dbReference type="AlphaFoldDB" id="A0A9X2F891"/>
<reference evidence="3" key="1">
    <citation type="submission" date="2022-06" db="EMBL/GenBank/DDBJ databases">
        <title>Aeoliella straminimaris, a novel planctomycete from sediments.</title>
        <authorList>
            <person name="Vitorino I.R."/>
            <person name="Lage O.M."/>
        </authorList>
    </citation>
    <scope>NUCLEOTIDE SEQUENCE</scope>
    <source>
        <strain evidence="3">ICT_H6.2</strain>
    </source>
</reference>
<sequence length="658" mass="73562">MFAVLASRFRALGPLAKLAMWAMSIVALVVLGELLQYSTGLPCSLLTKSPGGVILLVVALVSLLAVLASEARPAAEYGLVIPATWRRQALLGIAVGAAFYGGYLMACHRLGVFAWHTDAITPSRYAKAGLAMFSSLPVSAVQQIIFAGLLLGMLRRATSPVLAVLVPAVVFGVFAAASRHDGTAVPLFIGLTLLAILLGLVRLRTGTIVASTGLLAGAIAVRRLISKLRLVEFDWTNPWSPWLAPEGDPRLAPAFWALILLAVAATTVLVARYGTSEVREDSAAAASFKRVMPLSNLMAFAPLDRWMVELARARFAVGVFYLPRLLFTLIASGLTTLVTLPERVLAPRLLNHEVPSPVFIVGMHRSGTTHLHNLMALDPQFRSPRNFEVLNPHGFLTGWLTTAAMAPLLMWRRPMDSVQMTVLSTQEEEFALAAMGGESPYWMFCFPRRTGELQKYWWTERFDSGELARWQRHYIRFLRKLTWRCRRRPLLKNPVNTCRVSMLREMFPTAQFVYIVRHPYNVYRSNLHFAEHGFAVFQLQDAHPEDNYAGRFLDQYRHATDACEHDLHALPFGTTARVRFEELERNPRHCIQQIYERLGLEFSPEYRAALDDYLNRNAGYHKNRFGKLPPAEAAKVDAAMGPYLIEWGYVHPDLRKAA</sequence>
<feature type="transmembrane region" description="Helical" evidence="1">
    <location>
        <begin position="12"/>
        <end position="31"/>
    </location>
</feature>
<feature type="domain" description="CAAX prenyl protease 2/Lysostaphin resistance protein A-like" evidence="2">
    <location>
        <begin position="133"/>
        <end position="213"/>
    </location>
</feature>
<feature type="transmembrane region" description="Helical" evidence="1">
    <location>
        <begin position="131"/>
        <end position="154"/>
    </location>
</feature>
<dbReference type="GO" id="GO:0080120">
    <property type="term" value="P:CAAX-box protein maturation"/>
    <property type="evidence" value="ECO:0007669"/>
    <property type="project" value="UniProtKB-ARBA"/>
</dbReference>
<dbReference type="GO" id="GO:0004175">
    <property type="term" value="F:endopeptidase activity"/>
    <property type="evidence" value="ECO:0007669"/>
    <property type="project" value="UniProtKB-ARBA"/>
</dbReference>
<feature type="transmembrane region" description="Helical" evidence="1">
    <location>
        <begin position="208"/>
        <end position="225"/>
    </location>
</feature>
<dbReference type="Proteomes" id="UP001155241">
    <property type="component" value="Unassembled WGS sequence"/>
</dbReference>
<evidence type="ECO:0000313" key="4">
    <source>
        <dbReference type="Proteomes" id="UP001155241"/>
    </source>
</evidence>
<evidence type="ECO:0000256" key="1">
    <source>
        <dbReference type="SAM" id="Phobius"/>
    </source>
</evidence>
<feature type="transmembrane region" description="Helical" evidence="1">
    <location>
        <begin position="184"/>
        <end position="201"/>
    </location>
</feature>
<keyword evidence="1" id="KW-0472">Membrane</keyword>